<evidence type="ECO:0000313" key="3">
    <source>
        <dbReference type="Proteomes" id="UP000253628"/>
    </source>
</evidence>
<dbReference type="Pfam" id="PF02641">
    <property type="entry name" value="DUF190"/>
    <property type="match status" value="1"/>
</dbReference>
<keyword evidence="3" id="KW-1185">Reference proteome</keyword>
<evidence type="ECO:0000256" key="1">
    <source>
        <dbReference type="ARBA" id="ARBA00010554"/>
    </source>
</evidence>
<dbReference type="InterPro" id="IPR003793">
    <property type="entry name" value="UPF0166"/>
</dbReference>
<dbReference type="Gene3D" id="3.30.70.120">
    <property type="match status" value="1"/>
</dbReference>
<dbReference type="AlphaFoldDB" id="A0A366H505"/>
<comment type="caution">
    <text evidence="2">The sequence shown here is derived from an EMBL/GenBank/DDBJ whole genome shotgun (WGS) entry which is preliminary data.</text>
</comment>
<dbReference type="SUPFAM" id="SSF54913">
    <property type="entry name" value="GlnB-like"/>
    <property type="match status" value="1"/>
</dbReference>
<evidence type="ECO:0000313" key="2">
    <source>
        <dbReference type="EMBL" id="RBP37105.1"/>
    </source>
</evidence>
<protein>
    <submittedName>
        <fullName evidence="2">Uncharacterized protein DUF190</fullName>
    </submittedName>
</protein>
<dbReference type="Proteomes" id="UP000253628">
    <property type="component" value="Unassembled WGS sequence"/>
</dbReference>
<dbReference type="RefSeq" id="WP_346724948.1">
    <property type="nucleotide sequence ID" value="NZ_JACCEU010000003.1"/>
</dbReference>
<dbReference type="InterPro" id="IPR015867">
    <property type="entry name" value="N-reg_PII/ATP_PRibTrfase_C"/>
</dbReference>
<name>A0A366H505_9BURK</name>
<dbReference type="EMBL" id="QNRQ01000010">
    <property type="protein sequence ID" value="RBP37105.1"/>
    <property type="molecule type" value="Genomic_DNA"/>
</dbReference>
<comment type="similarity">
    <text evidence="1">Belongs to the UPF0166 family.</text>
</comment>
<dbReference type="InterPro" id="IPR011322">
    <property type="entry name" value="N-reg_PII-like_a/b"/>
</dbReference>
<proteinExistence type="inferred from homology"/>
<reference evidence="2 3" key="1">
    <citation type="submission" date="2018-06" db="EMBL/GenBank/DDBJ databases">
        <title>Genomic Encyclopedia of Type Strains, Phase IV (KMG-IV): sequencing the most valuable type-strain genomes for metagenomic binning, comparative biology and taxonomic classification.</title>
        <authorList>
            <person name="Goeker M."/>
        </authorList>
    </citation>
    <scope>NUCLEOTIDE SEQUENCE [LARGE SCALE GENOMIC DNA]</scope>
    <source>
        <strain evidence="2 3">DSM 25520</strain>
    </source>
</reference>
<sequence>MTTQWKTLRDGDIMKGYQLTFYTLQSYTHEHRPVHQWLIELAKSMEIQGATVLTAQEGIGAHHRLHSARFFELADQPVEVVMAVSASECDDFLERLRLEPGLRVFYSRTPIEFGTIGVTED</sequence>
<gene>
    <name evidence="2" type="ORF">DFR37_11054</name>
</gene>
<accession>A0A366H505</accession>
<organism evidence="2 3">
    <name type="scientific">Eoetvoesiella caeni</name>
    <dbReference type="NCBI Taxonomy" id="645616"/>
    <lineage>
        <taxon>Bacteria</taxon>
        <taxon>Pseudomonadati</taxon>
        <taxon>Pseudomonadota</taxon>
        <taxon>Betaproteobacteria</taxon>
        <taxon>Burkholderiales</taxon>
        <taxon>Alcaligenaceae</taxon>
        <taxon>Eoetvoesiella</taxon>
    </lineage>
</organism>